<evidence type="ECO:0000313" key="3">
    <source>
        <dbReference type="Proteomes" id="UP001479290"/>
    </source>
</evidence>
<dbReference type="Proteomes" id="UP001479290">
    <property type="component" value="Unassembled WGS sequence"/>
</dbReference>
<keyword evidence="3" id="KW-1185">Reference proteome</keyword>
<name>A0AAW1YU43_CULAL</name>
<dbReference type="AlphaFoldDB" id="A0AAW1YU43"/>
<organism evidence="2 3">
    <name type="scientific">Culter alburnus</name>
    <name type="common">Topmouth culter</name>
    <dbReference type="NCBI Taxonomy" id="194366"/>
    <lineage>
        <taxon>Eukaryota</taxon>
        <taxon>Metazoa</taxon>
        <taxon>Chordata</taxon>
        <taxon>Craniata</taxon>
        <taxon>Vertebrata</taxon>
        <taxon>Euteleostomi</taxon>
        <taxon>Actinopterygii</taxon>
        <taxon>Neopterygii</taxon>
        <taxon>Teleostei</taxon>
        <taxon>Ostariophysi</taxon>
        <taxon>Cypriniformes</taxon>
        <taxon>Xenocyprididae</taxon>
        <taxon>Xenocypridinae</taxon>
        <taxon>Culter</taxon>
    </lineage>
</organism>
<protein>
    <submittedName>
        <fullName evidence="2">Uncharacterized protein</fullName>
    </submittedName>
</protein>
<sequence length="119" mass="13235">MMGKTTPKRRMYTSLREQYRQTQILLPQAKAQDATQGLLAPQDAKARGGMEASPIASLREQYRQTQILLPQAKAQDATRGLLALQDAKARGGMQASPIAARKTPSCHERRQLEWPYAAT</sequence>
<accession>A0AAW1YU43</accession>
<reference evidence="2 3" key="1">
    <citation type="submission" date="2024-05" db="EMBL/GenBank/DDBJ databases">
        <title>A high-quality chromosomal-level genome assembly of Topmouth culter (Culter alburnus).</title>
        <authorList>
            <person name="Zhao H."/>
        </authorList>
    </citation>
    <scope>NUCLEOTIDE SEQUENCE [LARGE SCALE GENOMIC DNA]</scope>
    <source>
        <strain evidence="2">CATC2023</strain>
        <tissue evidence="2">Muscle</tissue>
    </source>
</reference>
<dbReference type="EMBL" id="JAWDJR010000024">
    <property type="protein sequence ID" value="KAK9951987.1"/>
    <property type="molecule type" value="Genomic_DNA"/>
</dbReference>
<evidence type="ECO:0000256" key="1">
    <source>
        <dbReference type="SAM" id="MobiDB-lite"/>
    </source>
</evidence>
<evidence type="ECO:0000313" key="2">
    <source>
        <dbReference type="EMBL" id="KAK9951987.1"/>
    </source>
</evidence>
<comment type="caution">
    <text evidence="2">The sequence shown here is derived from an EMBL/GenBank/DDBJ whole genome shotgun (WGS) entry which is preliminary data.</text>
</comment>
<proteinExistence type="predicted"/>
<gene>
    <name evidence="2" type="ORF">ABG768_017855</name>
</gene>
<feature type="region of interest" description="Disordered" evidence="1">
    <location>
        <begin position="31"/>
        <end position="51"/>
    </location>
</feature>